<comment type="caution">
    <text evidence="1">The sequence shown here is derived from an EMBL/GenBank/DDBJ whole genome shotgun (WGS) entry which is preliminary data.</text>
</comment>
<evidence type="ECO:0000313" key="2">
    <source>
        <dbReference type="Proteomes" id="UP001174997"/>
    </source>
</evidence>
<dbReference type="EMBL" id="JAULSY010000061">
    <property type="protein sequence ID" value="KAK0668118.1"/>
    <property type="molecule type" value="Genomic_DNA"/>
</dbReference>
<proteinExistence type="predicted"/>
<dbReference type="AlphaFoldDB" id="A0AA39ZBZ2"/>
<protein>
    <submittedName>
        <fullName evidence="1">Uncharacterized protein</fullName>
    </submittedName>
</protein>
<name>A0AA39ZBZ2_9PEZI</name>
<sequence length="695" mass="76936">MSSVFEPYWVKASSQTPAAPDALVVYIVAKLGLNGTGQHYPLAVVKREGGLIDLDAVQGRDVLSAILGTVAVFSDPANHVGIESELSLADQFYQDPNNRLHRTELSNTPAWMRRCIAPQWECGVPEFPFISTCLLLGVAFDRERGVGLPALHAPLGTVFSDTNMEYAMAVVDITDLNSIRYGITAFRSSVMIQIHEPPREHDEYSDWGDSDPPGLRELRLEDNRVRDPLSAAAYMAKFEYKPCDSLVENLDKVELIDTEALERIWPLSTAELPALSVSPTEEDFELVSLIDALLETERLDISETLLAQLTRAANWKQILRHQIQTLSHDIGHLPITGQLLGLTFANELHLNLAPFNKLSSLSLFAALETARATPVSISLNIDTLHDSPTAMIDALLTKPPLKSLYLLQSPTSTSDTPSKTFFSALTTHPGNPLAHFKKLHVSVLFSSPFSGELFFPVTSPAPHLPTHPIQHLFLRQQTQHHPRQPPTSQTHYLAPLLLTPERFASGFLMYLRSLLTSTDIQHPSRTSLWGFACCPPDLSADPKTRVEIGPVPFYPSDPPKVKELPEGSWNVIVERGIYVDVGNKGPEGEGMSWMPDLMGAWVRYALVRAVKTGGIVVDRGGEGIKKGEMEVVGLEGFLERAAPGVDLGVVRRRVEEFKREMEEWPGQGNLREGMEKLAVMGGEEARGLLREFFDR</sequence>
<reference evidence="1" key="1">
    <citation type="submission" date="2023-06" db="EMBL/GenBank/DDBJ databases">
        <title>Genome-scale phylogeny and comparative genomics of the fungal order Sordariales.</title>
        <authorList>
            <consortium name="Lawrence Berkeley National Laboratory"/>
            <person name="Hensen N."/>
            <person name="Bonometti L."/>
            <person name="Westerberg I."/>
            <person name="Brannstrom I.O."/>
            <person name="Guillou S."/>
            <person name="Cros-Aarteil S."/>
            <person name="Calhoun S."/>
            <person name="Haridas S."/>
            <person name="Kuo A."/>
            <person name="Mondo S."/>
            <person name="Pangilinan J."/>
            <person name="Riley R."/>
            <person name="Labutti K."/>
            <person name="Andreopoulos B."/>
            <person name="Lipzen A."/>
            <person name="Chen C."/>
            <person name="Yanf M."/>
            <person name="Daum C."/>
            <person name="Ng V."/>
            <person name="Clum A."/>
            <person name="Steindorff A."/>
            <person name="Ohm R."/>
            <person name="Martin F."/>
            <person name="Silar P."/>
            <person name="Natvig D."/>
            <person name="Lalanne C."/>
            <person name="Gautier V."/>
            <person name="Ament-Velasquez S.L."/>
            <person name="Kruys A."/>
            <person name="Hutchinson M.I."/>
            <person name="Powell A.J."/>
            <person name="Barry K."/>
            <person name="Miller A.N."/>
            <person name="Grigoriev I.V."/>
            <person name="Debuchy R."/>
            <person name="Gladieux P."/>
            <person name="Thoren M.H."/>
            <person name="Johannesson H."/>
        </authorList>
    </citation>
    <scope>NUCLEOTIDE SEQUENCE</scope>
    <source>
        <strain evidence="1">CBS 307.81</strain>
    </source>
</reference>
<gene>
    <name evidence="1" type="ORF">QBC41DRAFT_394541</name>
</gene>
<organism evidence="1 2">
    <name type="scientific">Cercophora samala</name>
    <dbReference type="NCBI Taxonomy" id="330535"/>
    <lineage>
        <taxon>Eukaryota</taxon>
        <taxon>Fungi</taxon>
        <taxon>Dikarya</taxon>
        <taxon>Ascomycota</taxon>
        <taxon>Pezizomycotina</taxon>
        <taxon>Sordariomycetes</taxon>
        <taxon>Sordariomycetidae</taxon>
        <taxon>Sordariales</taxon>
        <taxon>Lasiosphaeriaceae</taxon>
        <taxon>Cercophora</taxon>
    </lineage>
</organism>
<evidence type="ECO:0000313" key="1">
    <source>
        <dbReference type="EMBL" id="KAK0668118.1"/>
    </source>
</evidence>
<keyword evidence="2" id="KW-1185">Reference proteome</keyword>
<accession>A0AA39ZBZ2</accession>
<dbReference type="Proteomes" id="UP001174997">
    <property type="component" value="Unassembled WGS sequence"/>
</dbReference>